<feature type="region of interest" description="Disordered" evidence="3">
    <location>
        <begin position="121"/>
        <end position="208"/>
    </location>
</feature>
<proteinExistence type="predicted"/>
<dbReference type="PANTHER" id="PTHR30055">
    <property type="entry name" value="HTH-TYPE TRANSCRIPTIONAL REGULATOR RUTR"/>
    <property type="match status" value="1"/>
</dbReference>
<evidence type="ECO:0000256" key="1">
    <source>
        <dbReference type="ARBA" id="ARBA00023125"/>
    </source>
</evidence>
<organism evidence="5 6">
    <name type="scientific">Mycobacterium tuberculosis CAS/NITR204</name>
    <dbReference type="NCBI Taxonomy" id="1310114"/>
    <lineage>
        <taxon>Bacteria</taxon>
        <taxon>Bacillati</taxon>
        <taxon>Actinomycetota</taxon>
        <taxon>Actinomycetes</taxon>
        <taxon>Mycobacteriales</taxon>
        <taxon>Mycobacteriaceae</taxon>
        <taxon>Mycobacterium</taxon>
        <taxon>Mycobacterium tuberculosis complex</taxon>
    </lineage>
</organism>
<dbReference type="Pfam" id="PF00440">
    <property type="entry name" value="TetR_N"/>
    <property type="match status" value="1"/>
</dbReference>
<dbReference type="EMBL" id="CP005386">
    <property type="protein sequence ID" value="AGL28622.1"/>
    <property type="molecule type" value="Genomic_DNA"/>
</dbReference>
<evidence type="ECO:0000313" key="6">
    <source>
        <dbReference type="Proteomes" id="UP000013548"/>
    </source>
</evidence>
<evidence type="ECO:0000256" key="2">
    <source>
        <dbReference type="PROSITE-ProRule" id="PRU00335"/>
    </source>
</evidence>
<accession>R4MMA7</accession>
<dbReference type="Proteomes" id="UP000013548">
    <property type="component" value="Chromosome"/>
</dbReference>
<evidence type="ECO:0000313" key="5">
    <source>
        <dbReference type="EMBL" id="AGL28622.1"/>
    </source>
</evidence>
<keyword evidence="1 2" id="KW-0238">DNA-binding</keyword>
<feature type="domain" description="HTH tetR-type" evidence="4">
    <location>
        <begin position="36"/>
        <end position="96"/>
    </location>
</feature>
<name>R4MMA7_MYCTX</name>
<dbReference type="AlphaFoldDB" id="R4MMA7"/>
<reference evidence="5 6" key="1">
    <citation type="journal article" date="2013" name="Genome Announc.">
        <title>Whole-Genome Sequences of Four Clinical Isolates of Mycobacterium tuberculosis from Tamil Nadu, South India.</title>
        <authorList>
            <person name="Narayanan S."/>
            <person name="Deshpande U."/>
        </authorList>
    </citation>
    <scope>NUCLEOTIDE SEQUENCE [LARGE SCALE GENOMIC DNA]</scope>
    <source>
        <strain evidence="5 6">CAS/NITR204</strain>
    </source>
</reference>
<feature type="compositionally biased region" description="Basic residues" evidence="3">
    <location>
        <begin position="179"/>
        <end position="195"/>
    </location>
</feature>
<dbReference type="InterPro" id="IPR001647">
    <property type="entry name" value="HTH_TetR"/>
</dbReference>
<dbReference type="GO" id="GO:0000976">
    <property type="term" value="F:transcription cis-regulatory region binding"/>
    <property type="evidence" value="ECO:0007669"/>
    <property type="project" value="TreeGrafter"/>
</dbReference>
<protein>
    <submittedName>
        <fullName evidence="5">TetR/ACRR family transcriptional regulator</fullName>
    </submittedName>
</protein>
<dbReference type="BioCyc" id="MTUB1310114:G13A2-3204-MONOMER"/>
<gene>
    <name evidence="5" type="ORF">J113_22090</name>
</gene>
<feature type="DNA-binding region" description="H-T-H motif" evidence="2">
    <location>
        <begin position="59"/>
        <end position="78"/>
    </location>
</feature>
<dbReference type="InterPro" id="IPR050109">
    <property type="entry name" value="HTH-type_TetR-like_transc_reg"/>
</dbReference>
<dbReference type="GO" id="GO:0003700">
    <property type="term" value="F:DNA-binding transcription factor activity"/>
    <property type="evidence" value="ECO:0007669"/>
    <property type="project" value="TreeGrafter"/>
</dbReference>
<sequence>MCFDGTRAKGCCKQVGILSTMPPVTRTTEPPRRGGRGARQRILKAAAELFYCEGINATGVELIANKASVSKRTLYQHFPSKSALVEEYLRGLRQAAGEADKMPKASNATPRERLLALFDRPNRGDGRMRGCPFSSAWSRRPGRCPESSGSSTRTNATTSKASPGGRTGRHAQPGQSTRRAVRGRGRTVHLPRRCRPLGARPSGSGGPD</sequence>
<dbReference type="PANTHER" id="PTHR30055:SF200">
    <property type="entry name" value="HTH-TYPE TRANSCRIPTIONAL REPRESSOR BDCR"/>
    <property type="match status" value="1"/>
</dbReference>
<feature type="compositionally biased region" description="Polar residues" evidence="3">
    <location>
        <begin position="147"/>
        <end position="161"/>
    </location>
</feature>
<evidence type="ECO:0000256" key="3">
    <source>
        <dbReference type="SAM" id="MobiDB-lite"/>
    </source>
</evidence>
<dbReference type="InterPro" id="IPR009057">
    <property type="entry name" value="Homeodomain-like_sf"/>
</dbReference>
<dbReference type="PROSITE" id="PS50977">
    <property type="entry name" value="HTH_TETR_2"/>
    <property type="match status" value="1"/>
</dbReference>
<evidence type="ECO:0000259" key="4">
    <source>
        <dbReference type="PROSITE" id="PS50977"/>
    </source>
</evidence>
<dbReference type="KEGG" id="mtuc:J113_22090"/>
<dbReference type="SUPFAM" id="SSF46689">
    <property type="entry name" value="Homeodomain-like"/>
    <property type="match status" value="1"/>
</dbReference>
<dbReference type="HOGENOM" id="CLU_1319789_0_0_11"/>
<dbReference type="Gene3D" id="1.10.357.10">
    <property type="entry name" value="Tetracycline Repressor, domain 2"/>
    <property type="match status" value="1"/>
</dbReference>
<dbReference type="PRINTS" id="PR00455">
    <property type="entry name" value="HTHTETR"/>
</dbReference>